<evidence type="ECO:0000256" key="1">
    <source>
        <dbReference type="ARBA" id="ARBA00004123"/>
    </source>
</evidence>
<dbReference type="GO" id="GO:0008270">
    <property type="term" value="F:zinc ion binding"/>
    <property type="evidence" value="ECO:0007669"/>
    <property type="project" value="UniProtKB-KW"/>
</dbReference>
<evidence type="ECO:0000256" key="4">
    <source>
        <dbReference type="ARBA" id="ARBA00022833"/>
    </source>
</evidence>
<dbReference type="eggNOG" id="KOG2893">
    <property type="taxonomic scope" value="Eukaryota"/>
</dbReference>
<keyword evidence="5" id="KW-0539">Nucleus</keyword>
<evidence type="ECO:0000256" key="3">
    <source>
        <dbReference type="ARBA" id="ARBA00022771"/>
    </source>
</evidence>
<dbReference type="PANTHER" id="PTHR23215">
    <property type="entry name" value="ZINC FINGER PROTEIN 207"/>
    <property type="match status" value="1"/>
</dbReference>
<feature type="domain" description="C2H2-type" evidence="7">
    <location>
        <begin position="56"/>
        <end position="77"/>
    </location>
</feature>
<evidence type="ECO:0000313" key="8">
    <source>
        <dbReference type="EnsemblProtists" id="PYU1_T004575"/>
    </source>
</evidence>
<name>K3WHY3_GLOUD</name>
<dbReference type="PROSITE" id="PS00028">
    <property type="entry name" value="ZINC_FINGER_C2H2_1"/>
    <property type="match status" value="2"/>
</dbReference>
<keyword evidence="3" id="KW-0863">Zinc-finger</keyword>
<evidence type="ECO:0000256" key="6">
    <source>
        <dbReference type="SAM" id="MobiDB-lite"/>
    </source>
</evidence>
<accession>K3WHY3</accession>
<dbReference type="InterPro" id="IPR013087">
    <property type="entry name" value="Znf_C2H2_type"/>
</dbReference>
<dbReference type="SMART" id="SM00355">
    <property type="entry name" value="ZnF_C2H2"/>
    <property type="match status" value="2"/>
</dbReference>
<reference evidence="8" key="3">
    <citation type="submission" date="2015-02" db="UniProtKB">
        <authorList>
            <consortium name="EnsemblProtists"/>
        </authorList>
    </citation>
    <scope>IDENTIFICATION</scope>
    <source>
        <strain evidence="8">DAOM BR144</strain>
    </source>
</reference>
<evidence type="ECO:0000259" key="7">
    <source>
        <dbReference type="PROSITE" id="PS00028"/>
    </source>
</evidence>
<dbReference type="EMBL" id="GL376631">
    <property type="status" value="NOT_ANNOTATED_CDS"/>
    <property type="molecule type" value="Genomic_DNA"/>
</dbReference>
<keyword evidence="4" id="KW-0862">Zinc</keyword>
<feature type="domain" description="C2H2-type" evidence="7">
    <location>
        <begin position="32"/>
        <end position="53"/>
    </location>
</feature>
<dbReference type="EnsemblProtists" id="PYU1_T004575">
    <property type="protein sequence ID" value="PYU1_T004575"/>
    <property type="gene ID" value="PYU1_G004564"/>
</dbReference>
<proteinExistence type="predicted"/>
<dbReference type="STRING" id="431595.K3WHY3"/>
<dbReference type="Proteomes" id="UP000019132">
    <property type="component" value="Unassembled WGS sequence"/>
</dbReference>
<dbReference type="GO" id="GO:0005634">
    <property type="term" value="C:nucleus"/>
    <property type="evidence" value="ECO:0007669"/>
    <property type="project" value="UniProtKB-SubCell"/>
</dbReference>
<protein>
    <recommendedName>
        <fullName evidence="7">C2H2-type domain-containing protein</fullName>
    </recommendedName>
</protein>
<keyword evidence="9" id="KW-1185">Reference proteome</keyword>
<evidence type="ECO:0000313" key="9">
    <source>
        <dbReference type="Proteomes" id="UP000019132"/>
    </source>
</evidence>
<dbReference type="Gene3D" id="3.30.160.60">
    <property type="entry name" value="Classic Zinc Finger"/>
    <property type="match status" value="1"/>
</dbReference>
<dbReference type="PANTHER" id="PTHR23215:SF0">
    <property type="entry name" value="BUB3-INTERACTING AND GLEBS MOTIF-CONTAINING PROTEIN ZNF207"/>
    <property type="match status" value="1"/>
</dbReference>
<comment type="subcellular location">
    <subcellularLocation>
        <location evidence="1">Nucleus</location>
    </subcellularLocation>
</comment>
<keyword evidence="2" id="KW-0479">Metal-binding</keyword>
<dbReference type="HOGENOM" id="CLU_037132_1_1_1"/>
<dbReference type="OMA" id="KQVLRPW"/>
<dbReference type="AlphaFoldDB" id="K3WHY3"/>
<sequence length="338" mass="35630">MGKKKRRDDGAEGGSSAGGGAQTSASKNRIFCYYCDRTFEDEKVLILHQKARHFKCHVCHKKLSTAGGMAVHVLQVHKETISTVPNAKPGRETVDIEIYGMEGVPVEGSTADFKKPRLDGVPLPSGMMGGVGFPPRGMPPGFPARPPPPPPHLQQPGMMGIRPPPPLAGMPPPTAGMPFRPPPPRPFPGGPMVPPPRGMAMPGFPPQIPGAPHVQPPYGVPPPWIAAAAPNGVVPPGPRPGMIPPGAGALQTAIPPHLNPQMAVAAPVVGAPIGTSFSQPDPTPALALTNPEDPTAHKKLSDLGLVYQDDLISMEEKRALRPNYRYKPAQAHIVPTTD</sequence>
<dbReference type="CDD" id="cd20908">
    <property type="entry name" value="SUF4-like"/>
    <property type="match status" value="1"/>
</dbReference>
<evidence type="ECO:0000256" key="2">
    <source>
        <dbReference type="ARBA" id="ARBA00022723"/>
    </source>
</evidence>
<reference evidence="9" key="2">
    <citation type="submission" date="2010-04" db="EMBL/GenBank/DDBJ databases">
        <authorList>
            <person name="Buell R."/>
            <person name="Hamilton J."/>
            <person name="Hostetler J."/>
        </authorList>
    </citation>
    <scope>NUCLEOTIDE SEQUENCE [LARGE SCALE GENOMIC DNA]</scope>
    <source>
        <strain evidence="9">DAOM:BR144</strain>
    </source>
</reference>
<reference evidence="9" key="1">
    <citation type="journal article" date="2010" name="Genome Biol.">
        <title>Genome sequence of the necrotrophic plant pathogen Pythium ultimum reveals original pathogenicity mechanisms and effector repertoire.</title>
        <authorList>
            <person name="Levesque C.A."/>
            <person name="Brouwer H."/>
            <person name="Cano L."/>
            <person name="Hamilton J.P."/>
            <person name="Holt C."/>
            <person name="Huitema E."/>
            <person name="Raffaele S."/>
            <person name="Robideau G.P."/>
            <person name="Thines M."/>
            <person name="Win J."/>
            <person name="Zerillo M.M."/>
            <person name="Beakes G.W."/>
            <person name="Boore J.L."/>
            <person name="Busam D."/>
            <person name="Dumas B."/>
            <person name="Ferriera S."/>
            <person name="Fuerstenberg S.I."/>
            <person name="Gachon C.M."/>
            <person name="Gaulin E."/>
            <person name="Govers F."/>
            <person name="Grenville-Briggs L."/>
            <person name="Horner N."/>
            <person name="Hostetler J."/>
            <person name="Jiang R.H."/>
            <person name="Johnson J."/>
            <person name="Krajaejun T."/>
            <person name="Lin H."/>
            <person name="Meijer H.J."/>
            <person name="Moore B."/>
            <person name="Morris P."/>
            <person name="Phuntmart V."/>
            <person name="Puiu D."/>
            <person name="Shetty J."/>
            <person name="Stajich J.E."/>
            <person name="Tripathy S."/>
            <person name="Wawra S."/>
            <person name="van West P."/>
            <person name="Whitty B.R."/>
            <person name="Coutinho P.M."/>
            <person name="Henrissat B."/>
            <person name="Martin F."/>
            <person name="Thomas P.D."/>
            <person name="Tyler B.M."/>
            <person name="De Vries R.P."/>
            <person name="Kamoun S."/>
            <person name="Yandell M."/>
            <person name="Tisserat N."/>
            <person name="Buell C.R."/>
        </authorList>
    </citation>
    <scope>NUCLEOTIDE SEQUENCE</scope>
    <source>
        <strain evidence="9">DAOM:BR144</strain>
    </source>
</reference>
<dbReference type="InParanoid" id="K3WHY3"/>
<dbReference type="VEuPathDB" id="FungiDB:PYU1_G004564"/>
<organism evidence="8 9">
    <name type="scientific">Globisporangium ultimum (strain ATCC 200006 / CBS 805.95 / DAOM BR144)</name>
    <name type="common">Pythium ultimum</name>
    <dbReference type="NCBI Taxonomy" id="431595"/>
    <lineage>
        <taxon>Eukaryota</taxon>
        <taxon>Sar</taxon>
        <taxon>Stramenopiles</taxon>
        <taxon>Oomycota</taxon>
        <taxon>Peronosporomycetes</taxon>
        <taxon>Pythiales</taxon>
        <taxon>Pythiaceae</taxon>
        <taxon>Globisporangium</taxon>
    </lineage>
</organism>
<feature type="region of interest" description="Disordered" evidence="6">
    <location>
        <begin position="1"/>
        <end position="23"/>
    </location>
</feature>
<feature type="compositionally biased region" description="Gly residues" evidence="6">
    <location>
        <begin position="12"/>
        <end position="21"/>
    </location>
</feature>
<evidence type="ECO:0000256" key="5">
    <source>
        <dbReference type="ARBA" id="ARBA00023242"/>
    </source>
</evidence>